<accession>A0A0F9VWP2</accession>
<evidence type="ECO:0000259" key="1">
    <source>
        <dbReference type="Pfam" id="PF12705"/>
    </source>
</evidence>
<organism evidence="2">
    <name type="scientific">marine sediment metagenome</name>
    <dbReference type="NCBI Taxonomy" id="412755"/>
    <lineage>
        <taxon>unclassified sequences</taxon>
        <taxon>metagenomes</taxon>
        <taxon>ecological metagenomes</taxon>
    </lineage>
</organism>
<dbReference type="InterPro" id="IPR038726">
    <property type="entry name" value="PDDEXK_AddAB-type"/>
</dbReference>
<proteinExistence type="predicted"/>
<dbReference type="AlphaFoldDB" id="A0A0F9VWP2"/>
<reference evidence="2" key="1">
    <citation type="journal article" date="2015" name="Nature">
        <title>Complex archaea that bridge the gap between prokaryotes and eukaryotes.</title>
        <authorList>
            <person name="Spang A."/>
            <person name="Saw J.H."/>
            <person name="Jorgensen S.L."/>
            <person name="Zaremba-Niedzwiedzka K."/>
            <person name="Martijn J."/>
            <person name="Lind A.E."/>
            <person name="van Eijk R."/>
            <person name="Schleper C."/>
            <person name="Guy L."/>
            <person name="Ettema T.J."/>
        </authorList>
    </citation>
    <scope>NUCLEOTIDE SEQUENCE</scope>
</reference>
<feature type="domain" description="PD-(D/E)XK endonuclease-like" evidence="1">
    <location>
        <begin position="8"/>
        <end position="379"/>
    </location>
</feature>
<name>A0A0F9VWP2_9ZZZZ</name>
<evidence type="ECO:0000313" key="2">
    <source>
        <dbReference type="EMBL" id="KKN77876.1"/>
    </source>
</evidence>
<dbReference type="EMBL" id="LAZR01000272">
    <property type="protein sequence ID" value="KKN77876.1"/>
    <property type="molecule type" value="Genomic_DNA"/>
</dbReference>
<sequence>MKKRKLYLSASSIAAFKSCPMRFNGAYVLGIRQEEDTEALRMGSNWHRILEVTSMKPGDVCPVCAKTQTNSECTICRGTDTVSEKIMDAVARELNAIYDKDYADPEKMEIEQIKLLYSLVGYRWYYQNQLEVVITREQKFDLSLINPESGRGLPNVILVGKIDKLVNLNGRIAVKEHKSTGSSVDPDSSYWGHLNLDTQTTLYLYAARRLQADGLLAGWGINAEDPPINTIIYDVWHKPTIKPKKLTQAESKGFLQDGIYCNSRFDVIIDYADGENPLMMGITVNGHRAEIKPGVKAGTFQIHETPEMYGARLLQDITERPEFYFRCVEMTRTQQEMEAFEHELLSIYRNMQSMIRTGYFYRNEHQCEATFKCDYIGQCYNGIELSVDNVPEGMKCIFDKEKTNDSH</sequence>
<dbReference type="Pfam" id="PF12705">
    <property type="entry name" value="PDDEXK_1"/>
    <property type="match status" value="1"/>
</dbReference>
<gene>
    <name evidence="2" type="ORF">LCGC14_0356130</name>
</gene>
<protein>
    <recommendedName>
        <fullName evidence="1">PD-(D/E)XK endonuclease-like domain-containing protein</fullName>
    </recommendedName>
</protein>
<comment type="caution">
    <text evidence="2">The sequence shown here is derived from an EMBL/GenBank/DDBJ whole genome shotgun (WGS) entry which is preliminary data.</text>
</comment>